<keyword evidence="2" id="KW-1185">Reference proteome</keyword>
<dbReference type="PANTHER" id="PTHR45913">
    <property type="entry name" value="EPM2A-INTERACTING PROTEIN 1"/>
    <property type="match status" value="1"/>
</dbReference>
<dbReference type="Proteomes" id="UP001516400">
    <property type="component" value="Unassembled WGS sequence"/>
</dbReference>
<gene>
    <name evidence="1" type="ORF">HHI36_016634</name>
</gene>
<comment type="caution">
    <text evidence="1">The sequence shown here is derived from an EMBL/GenBank/DDBJ whole genome shotgun (WGS) entry which is preliminary data.</text>
</comment>
<dbReference type="PANTHER" id="PTHR45913:SF21">
    <property type="entry name" value="DUF4371 DOMAIN-CONTAINING PROTEIN"/>
    <property type="match status" value="1"/>
</dbReference>
<dbReference type="EMBL" id="JABFTP020000124">
    <property type="protein sequence ID" value="KAL3279120.1"/>
    <property type="molecule type" value="Genomic_DNA"/>
</dbReference>
<name>A0ABD2NKC9_9CUCU</name>
<organism evidence="1 2">
    <name type="scientific">Cryptolaemus montrouzieri</name>
    <dbReference type="NCBI Taxonomy" id="559131"/>
    <lineage>
        <taxon>Eukaryota</taxon>
        <taxon>Metazoa</taxon>
        <taxon>Ecdysozoa</taxon>
        <taxon>Arthropoda</taxon>
        <taxon>Hexapoda</taxon>
        <taxon>Insecta</taxon>
        <taxon>Pterygota</taxon>
        <taxon>Neoptera</taxon>
        <taxon>Endopterygota</taxon>
        <taxon>Coleoptera</taxon>
        <taxon>Polyphaga</taxon>
        <taxon>Cucujiformia</taxon>
        <taxon>Coccinelloidea</taxon>
        <taxon>Coccinellidae</taxon>
        <taxon>Scymninae</taxon>
        <taxon>Scymnini</taxon>
        <taxon>Cryptolaemus</taxon>
    </lineage>
</organism>
<proteinExistence type="predicted"/>
<sequence>MFSRPAKQSKAATIASFKISHILAKHKKPFEDGSVVKETFIEAGETLFGDFKNKTEIMSAIRELQLFRPTVTSRIEVMSQDMANKLKHDIMYVHTLLHGFVALCRANEDFPSYFSFHCIIQQQVLCSKVLNTEEIMGIATKIVNSIRARSLQRRLFML</sequence>
<reference evidence="1 2" key="1">
    <citation type="journal article" date="2021" name="BMC Biol.">
        <title>Horizontally acquired antibacterial genes associated with adaptive radiation of ladybird beetles.</title>
        <authorList>
            <person name="Li H.S."/>
            <person name="Tang X.F."/>
            <person name="Huang Y.H."/>
            <person name="Xu Z.Y."/>
            <person name="Chen M.L."/>
            <person name="Du X.Y."/>
            <person name="Qiu B.Y."/>
            <person name="Chen P.T."/>
            <person name="Zhang W."/>
            <person name="Slipinski A."/>
            <person name="Escalona H.E."/>
            <person name="Waterhouse R.M."/>
            <person name="Zwick A."/>
            <person name="Pang H."/>
        </authorList>
    </citation>
    <scope>NUCLEOTIDE SEQUENCE [LARGE SCALE GENOMIC DNA]</scope>
    <source>
        <strain evidence="1">SYSU2018</strain>
    </source>
</reference>
<protein>
    <submittedName>
        <fullName evidence="1">Uncharacterized protein</fullName>
    </submittedName>
</protein>
<accession>A0ABD2NKC9</accession>
<dbReference type="AlphaFoldDB" id="A0ABD2NKC9"/>
<evidence type="ECO:0000313" key="1">
    <source>
        <dbReference type="EMBL" id="KAL3279120.1"/>
    </source>
</evidence>
<evidence type="ECO:0000313" key="2">
    <source>
        <dbReference type="Proteomes" id="UP001516400"/>
    </source>
</evidence>